<sequence>MPSDPSSSSHPLTPPAYSPRIIDTPLNIVIQIVGSRGDVQPFVALGCALQSHGHRVRLATHGDFSDLVKGAGLEFFNIGGNPAELMAYMVESPSLIPTMQHIRDGIIQQKRAMYVAMLDGFWRSCIEPDQETKTPFVADAIVSNPPSYAHVHCAEALGIPLHLMFTMPWTSTEAFPHPLASFRAGSEARTNHLSYAAVELLTWQGLGDLVNRWRTTTLGLDPVPSTEGHRLLETLEVPVTYCWSPALVPKPSDWGPHIDVCGFFFREPPSYSPPADLEEFLAKGPPPVYIGFGSIVVGGIEGLMTIVLSAVRSTGVRAIISRGWSHLAGDSDENIYFIGDCPHEWLFQHVSAVVHHGGAGTLACGLRYGRPTLVIPFFGDQPFWGSVVAKAGAGPEPIPYRALTSQRLADGLRTCLLPETREAAQILSTFIQQEDGVQAAVDSFHRNLPWEKMKCDFHPDQAASLATGHGAKKVKMSKPVASLLLEAGKIKKSDLRIHRPKPIVIENNRWDPITAISATTLSTVKRMVSDAAYTIMNPKERANPVQTKDEEEVTDLTLRRQSTMPAVAMLPLPGASADTDVMAPTNEKTSISASVSAFASGGLHLAGTATKGVLVDLPLAATEGLRAVPRLYGDTVQQHDPIKGFRSGVAVAGRTFCHDMRGGLTDVFVQTYEGKKATGAAGAAKGLGTGFANFLAKTGSATLGLVSYPAQGVYKSIRSATNHVPATIVEEKVREGDWIVSQNLRWKDDFAVIVHDFDGLSGRR</sequence>
<evidence type="ECO:0000259" key="3">
    <source>
        <dbReference type="Pfam" id="PF06722"/>
    </source>
</evidence>
<dbReference type="GO" id="GO:0005975">
    <property type="term" value="P:carbohydrate metabolic process"/>
    <property type="evidence" value="ECO:0007669"/>
    <property type="project" value="InterPro"/>
</dbReference>
<dbReference type="Gene3D" id="3.40.50.2000">
    <property type="entry name" value="Glycogen Phosphorylase B"/>
    <property type="match status" value="2"/>
</dbReference>
<protein>
    <submittedName>
        <fullName evidence="4">UDP-glucose,sterol transferase</fullName>
    </submittedName>
</protein>
<reference evidence="4" key="1">
    <citation type="journal article" date="2021" name="Nat. Commun.">
        <title>Genetic determinants of endophytism in the Arabidopsis root mycobiome.</title>
        <authorList>
            <person name="Mesny F."/>
            <person name="Miyauchi S."/>
            <person name="Thiergart T."/>
            <person name="Pickel B."/>
            <person name="Atanasova L."/>
            <person name="Karlsson M."/>
            <person name="Huettel B."/>
            <person name="Barry K.W."/>
            <person name="Haridas S."/>
            <person name="Chen C."/>
            <person name="Bauer D."/>
            <person name="Andreopoulos W."/>
            <person name="Pangilinan J."/>
            <person name="LaButti K."/>
            <person name="Riley R."/>
            <person name="Lipzen A."/>
            <person name="Clum A."/>
            <person name="Drula E."/>
            <person name="Henrissat B."/>
            <person name="Kohler A."/>
            <person name="Grigoriev I.V."/>
            <person name="Martin F.M."/>
            <person name="Hacquard S."/>
        </authorList>
    </citation>
    <scope>NUCLEOTIDE SEQUENCE</scope>
    <source>
        <strain evidence="4">MPI-CAGE-AT-0016</strain>
    </source>
</reference>
<dbReference type="CDD" id="cd03784">
    <property type="entry name" value="GT1_Gtf-like"/>
    <property type="match status" value="1"/>
</dbReference>
<dbReference type="InterPro" id="IPR050426">
    <property type="entry name" value="Glycosyltransferase_28"/>
</dbReference>
<dbReference type="InterPro" id="IPR002213">
    <property type="entry name" value="UDP_glucos_trans"/>
</dbReference>
<dbReference type="InterPro" id="IPR010610">
    <property type="entry name" value="EryCIII-like_C"/>
</dbReference>
<evidence type="ECO:0000259" key="2">
    <source>
        <dbReference type="Pfam" id="PF03033"/>
    </source>
</evidence>
<feature type="domain" description="Erythromycin biosynthesis protein CIII-like C-terminal" evidence="3">
    <location>
        <begin position="333"/>
        <end position="416"/>
    </location>
</feature>
<name>A0A8K0WYH8_9PEZI</name>
<dbReference type="GO" id="GO:0016906">
    <property type="term" value="F:sterol 3-beta-glucosyltransferase activity"/>
    <property type="evidence" value="ECO:0007669"/>
    <property type="project" value="UniProtKB-ARBA"/>
</dbReference>
<evidence type="ECO:0000313" key="5">
    <source>
        <dbReference type="Proteomes" id="UP000813385"/>
    </source>
</evidence>
<comment type="caution">
    <text evidence="4">The sequence shown here is derived from an EMBL/GenBank/DDBJ whole genome shotgun (WGS) entry which is preliminary data.</text>
</comment>
<gene>
    <name evidence="4" type="ORF">B0T11DRAFT_313168</name>
</gene>
<dbReference type="Pfam" id="PF03033">
    <property type="entry name" value="Glyco_transf_28"/>
    <property type="match status" value="1"/>
</dbReference>
<dbReference type="PANTHER" id="PTHR48050">
    <property type="entry name" value="STEROL 3-BETA-GLUCOSYLTRANSFERASE"/>
    <property type="match status" value="1"/>
</dbReference>
<dbReference type="InterPro" id="IPR004276">
    <property type="entry name" value="GlycoTrans_28_N"/>
</dbReference>
<organism evidence="4 5">
    <name type="scientific">Plectosphaerella cucumerina</name>
    <dbReference type="NCBI Taxonomy" id="40658"/>
    <lineage>
        <taxon>Eukaryota</taxon>
        <taxon>Fungi</taxon>
        <taxon>Dikarya</taxon>
        <taxon>Ascomycota</taxon>
        <taxon>Pezizomycotina</taxon>
        <taxon>Sordariomycetes</taxon>
        <taxon>Hypocreomycetidae</taxon>
        <taxon>Glomerellales</taxon>
        <taxon>Plectosphaerellaceae</taxon>
        <taxon>Plectosphaerella</taxon>
    </lineage>
</organism>
<feature type="domain" description="Glycosyltransferase family 28 N-terminal" evidence="2">
    <location>
        <begin position="28"/>
        <end position="176"/>
    </location>
</feature>
<evidence type="ECO:0000256" key="1">
    <source>
        <dbReference type="ARBA" id="ARBA00022679"/>
    </source>
</evidence>
<dbReference type="EMBL" id="JAGPXD010000007">
    <property type="protein sequence ID" value="KAH7347673.1"/>
    <property type="molecule type" value="Genomic_DNA"/>
</dbReference>
<keyword evidence="1 4" id="KW-0808">Transferase</keyword>
<evidence type="ECO:0000313" key="4">
    <source>
        <dbReference type="EMBL" id="KAH7347673.1"/>
    </source>
</evidence>
<dbReference type="AlphaFoldDB" id="A0A8K0WYH8"/>
<keyword evidence="5" id="KW-1185">Reference proteome</keyword>
<dbReference type="OrthoDB" id="5835829at2759"/>
<accession>A0A8K0WYH8</accession>
<dbReference type="Pfam" id="PF06722">
    <property type="entry name" value="EryCIII-like_C"/>
    <property type="match status" value="1"/>
</dbReference>
<dbReference type="PANTHER" id="PTHR48050:SF27">
    <property type="entry name" value="GLUCOSYLTRANSFERASE, PUTATIVE (AFU_ORTHOLOGUE AFUA_7G04880)-RELATED"/>
    <property type="match status" value="1"/>
</dbReference>
<proteinExistence type="predicted"/>
<dbReference type="FunFam" id="3.40.50.2000:FF:000009">
    <property type="entry name" value="Sterol 3-beta-glucosyltransferase UGT80A2"/>
    <property type="match status" value="1"/>
</dbReference>
<dbReference type="SUPFAM" id="SSF53756">
    <property type="entry name" value="UDP-Glycosyltransferase/glycogen phosphorylase"/>
    <property type="match status" value="1"/>
</dbReference>
<dbReference type="Proteomes" id="UP000813385">
    <property type="component" value="Unassembled WGS sequence"/>
</dbReference>